<dbReference type="Gene3D" id="1.25.40.20">
    <property type="entry name" value="Ankyrin repeat-containing domain"/>
    <property type="match status" value="1"/>
</dbReference>
<evidence type="ECO:0000313" key="4">
    <source>
        <dbReference type="WBParaSite" id="TTAC_0000583301-mRNA-1"/>
    </source>
</evidence>
<dbReference type="OrthoDB" id="10642305at2759"/>
<organism evidence="4">
    <name type="scientific">Hydatigena taeniaeformis</name>
    <name type="common">Feline tapeworm</name>
    <name type="synonym">Taenia taeniaeformis</name>
    <dbReference type="NCBI Taxonomy" id="6205"/>
    <lineage>
        <taxon>Eukaryota</taxon>
        <taxon>Metazoa</taxon>
        <taxon>Spiralia</taxon>
        <taxon>Lophotrochozoa</taxon>
        <taxon>Platyhelminthes</taxon>
        <taxon>Cestoda</taxon>
        <taxon>Eucestoda</taxon>
        <taxon>Cyclophyllidea</taxon>
        <taxon>Taeniidae</taxon>
        <taxon>Hydatigera</taxon>
    </lineage>
</organism>
<feature type="region of interest" description="Disordered" evidence="1">
    <location>
        <begin position="247"/>
        <end position="304"/>
    </location>
</feature>
<accession>A0A0R3WYJ3</accession>
<dbReference type="EMBL" id="UYWX01009189">
    <property type="protein sequence ID" value="VDM27725.1"/>
    <property type="molecule type" value="Genomic_DNA"/>
</dbReference>
<protein>
    <submittedName>
        <fullName evidence="4">ANK_REP_REGION domain-containing protein</fullName>
    </submittedName>
</protein>
<dbReference type="SUPFAM" id="SSF48403">
    <property type="entry name" value="Ankyrin repeat"/>
    <property type="match status" value="1"/>
</dbReference>
<dbReference type="STRING" id="6205.A0A0R3WYJ3"/>
<reference evidence="2 3" key="2">
    <citation type="submission" date="2018-11" db="EMBL/GenBank/DDBJ databases">
        <authorList>
            <consortium name="Pathogen Informatics"/>
        </authorList>
    </citation>
    <scope>NUCLEOTIDE SEQUENCE [LARGE SCALE GENOMIC DNA]</scope>
</reference>
<reference evidence="4" key="1">
    <citation type="submission" date="2017-02" db="UniProtKB">
        <authorList>
            <consortium name="WormBaseParasite"/>
        </authorList>
    </citation>
    <scope>IDENTIFICATION</scope>
</reference>
<dbReference type="AlphaFoldDB" id="A0A0R3WYJ3"/>
<evidence type="ECO:0000313" key="3">
    <source>
        <dbReference type="Proteomes" id="UP000274429"/>
    </source>
</evidence>
<dbReference type="WBParaSite" id="TTAC_0000583301-mRNA-1">
    <property type="protein sequence ID" value="TTAC_0000583301-mRNA-1"/>
    <property type="gene ID" value="TTAC_0000583301"/>
</dbReference>
<evidence type="ECO:0000313" key="2">
    <source>
        <dbReference type="EMBL" id="VDM27725.1"/>
    </source>
</evidence>
<proteinExistence type="predicted"/>
<keyword evidence="3" id="KW-1185">Reference proteome</keyword>
<sequence length="304" mass="33612">MVEMICSQPDAEVAFNLASALGYASAFGREKVCRVLLRRGADPTVTGKDGLRPIDRVKAAKPLGGREVIELLEGYMSKKEESAYVPAQGSSSQLLPIYQNEESSSTEKQLFILATEIFPGLVDVFAQTQLESVKYQAVLILLQLVSRLSSQSLTIINTYPFGISLGFRLTQMIFMALAEESERTVHCVFQLCHQLLTKARSIYLPLMHRTGIIPLIKSIDSVMQLPHFRFLCENDYGNYYYPIREISNETDGQGSDDSSDSTVDFIPNENVGESDGTDSEYTEAADVATEGSHEGAEGEQQNEP</sequence>
<gene>
    <name evidence="2" type="ORF">TTAC_LOCUS5816</name>
</gene>
<name>A0A0R3WYJ3_HYDTA</name>
<dbReference type="Proteomes" id="UP000274429">
    <property type="component" value="Unassembled WGS sequence"/>
</dbReference>
<dbReference type="InterPro" id="IPR036770">
    <property type="entry name" value="Ankyrin_rpt-contain_sf"/>
</dbReference>
<evidence type="ECO:0000256" key="1">
    <source>
        <dbReference type="SAM" id="MobiDB-lite"/>
    </source>
</evidence>